<dbReference type="InterPro" id="IPR019630">
    <property type="entry name" value="DUF2496_YbaM-rel"/>
</dbReference>
<comment type="caution">
    <text evidence="1">The sequence shown here is derived from an EMBL/GenBank/DDBJ whole genome shotgun (WGS) entry which is preliminary data.</text>
</comment>
<dbReference type="AlphaFoldDB" id="A0ABD5LXQ3"/>
<evidence type="ECO:0000313" key="1">
    <source>
        <dbReference type="EMBL" id="MEY2344837.1"/>
    </source>
</evidence>
<dbReference type="EMBL" id="JADQCH020000002">
    <property type="protein sequence ID" value="MEY2344837.1"/>
    <property type="molecule type" value="Genomic_DNA"/>
</dbReference>
<gene>
    <name evidence="1" type="ORF">I3679_015320</name>
</gene>
<accession>A0ABD5LXQ3</accession>
<dbReference type="Pfam" id="PF10689">
    <property type="entry name" value="DUF2496"/>
    <property type="match status" value="1"/>
</dbReference>
<reference evidence="1" key="1">
    <citation type="submission" date="2021-05" db="EMBL/GenBank/DDBJ databases">
        <title>First report of NDM-5 and VEB-6 producing Proteus mirabilis isolated from blood of a sepsis patient in Kolkata, India.</title>
        <authorList>
            <person name="Halder G."/>
            <person name="Chaudhuri B."/>
            <person name="Dutta S."/>
        </authorList>
    </citation>
    <scope>NUCLEOTIDE SEQUENCE [LARGE SCALE GENOMIC DNA]</scope>
    <source>
        <strain evidence="1">7049</strain>
    </source>
</reference>
<protein>
    <submittedName>
        <fullName evidence="1">YbaM family protein</fullName>
    </submittedName>
</protein>
<organism evidence="1">
    <name type="scientific">Proteus mirabilis</name>
    <dbReference type="NCBI Taxonomy" id="584"/>
    <lineage>
        <taxon>Bacteria</taxon>
        <taxon>Pseudomonadati</taxon>
        <taxon>Pseudomonadota</taxon>
        <taxon>Gammaproteobacteria</taxon>
        <taxon>Enterobacterales</taxon>
        <taxon>Morganellaceae</taxon>
        <taxon>Proteus</taxon>
    </lineage>
</organism>
<sequence length="56" mass="6462">MELKDAPKSVQLAVDLIYLFESNHIDPNTVLEALEIVRVDYEKNEIIKPLTKHLTI</sequence>
<name>A0ABD5LXQ3_PROMI</name>
<proteinExistence type="predicted"/>